<keyword evidence="3" id="KW-1185">Reference proteome</keyword>
<evidence type="ECO:0000313" key="3">
    <source>
        <dbReference type="Proteomes" id="UP000187209"/>
    </source>
</evidence>
<comment type="caution">
    <text evidence="2">The sequence shown here is derived from an EMBL/GenBank/DDBJ whole genome shotgun (WGS) entry which is preliminary data.</text>
</comment>
<name>A0A1R2BSD7_9CILI</name>
<evidence type="ECO:0000313" key="2">
    <source>
        <dbReference type="EMBL" id="OMJ79718.1"/>
    </source>
</evidence>
<organism evidence="2 3">
    <name type="scientific">Stentor coeruleus</name>
    <dbReference type="NCBI Taxonomy" id="5963"/>
    <lineage>
        <taxon>Eukaryota</taxon>
        <taxon>Sar</taxon>
        <taxon>Alveolata</taxon>
        <taxon>Ciliophora</taxon>
        <taxon>Postciliodesmatophora</taxon>
        <taxon>Heterotrichea</taxon>
        <taxon>Heterotrichida</taxon>
        <taxon>Stentoridae</taxon>
        <taxon>Stentor</taxon>
    </lineage>
</organism>
<dbReference type="EMBL" id="MPUH01000457">
    <property type="protein sequence ID" value="OMJ79718.1"/>
    <property type="molecule type" value="Genomic_DNA"/>
</dbReference>
<dbReference type="Proteomes" id="UP000187209">
    <property type="component" value="Unassembled WGS sequence"/>
</dbReference>
<dbReference type="AlphaFoldDB" id="A0A1R2BSD7"/>
<sequence length="148" mass="17169">MHRHLKTEISDLYISGISSPIRSQADRVYSTDFHKHRGITSTPDAKYSSSNKWYIRGHKFVTIYRKRTNPKPSPILFVSGTIHRRTPTPNGKSRLLTSKERVDKKFNRHIESKNKSIFIPCSKSGEGQKFSSKNLQVDFQELSSWPYK</sequence>
<proteinExistence type="predicted"/>
<protein>
    <submittedName>
        <fullName evidence="2">Uncharacterized protein</fullName>
    </submittedName>
</protein>
<evidence type="ECO:0000256" key="1">
    <source>
        <dbReference type="SAM" id="MobiDB-lite"/>
    </source>
</evidence>
<gene>
    <name evidence="2" type="ORF">SteCoe_20195</name>
</gene>
<reference evidence="2 3" key="1">
    <citation type="submission" date="2016-11" db="EMBL/GenBank/DDBJ databases">
        <title>The macronuclear genome of Stentor coeruleus: a giant cell with tiny introns.</title>
        <authorList>
            <person name="Slabodnick M."/>
            <person name="Ruby J.G."/>
            <person name="Reiff S.B."/>
            <person name="Swart E.C."/>
            <person name="Gosai S."/>
            <person name="Prabakaran S."/>
            <person name="Witkowska E."/>
            <person name="Larue G.E."/>
            <person name="Fisher S."/>
            <person name="Freeman R.M."/>
            <person name="Gunawardena J."/>
            <person name="Chu W."/>
            <person name="Stover N.A."/>
            <person name="Gregory B.D."/>
            <person name="Nowacki M."/>
            <person name="Derisi J."/>
            <person name="Roy S.W."/>
            <person name="Marshall W.F."/>
            <person name="Sood P."/>
        </authorList>
    </citation>
    <scope>NUCLEOTIDE SEQUENCE [LARGE SCALE GENOMIC DNA]</scope>
    <source>
        <strain evidence="2">WM001</strain>
    </source>
</reference>
<accession>A0A1R2BSD7</accession>
<feature type="region of interest" description="Disordered" evidence="1">
    <location>
        <begin position="75"/>
        <end position="94"/>
    </location>
</feature>